<accession>A0A6J5ZCP2</accession>
<dbReference type="EMBL" id="CAESAN010000018">
    <property type="protein sequence ID" value="CAB4338190.1"/>
    <property type="molecule type" value="Genomic_DNA"/>
</dbReference>
<gene>
    <name evidence="1" type="ORF">UFOPK3547_00346</name>
</gene>
<organism evidence="1">
    <name type="scientific">freshwater metagenome</name>
    <dbReference type="NCBI Taxonomy" id="449393"/>
    <lineage>
        <taxon>unclassified sequences</taxon>
        <taxon>metagenomes</taxon>
        <taxon>ecological metagenomes</taxon>
    </lineage>
</organism>
<name>A0A6J5ZCP2_9ZZZZ</name>
<sequence length="129" mass="13756">MPSLLAVGNARMALVKMSLEVVKVSLPTTMDPAPTSWVPEMSITWVAEPEAVEVIVAVSVAARLRSSLPRSKSREIVSEVVTVSMTNGRVSWRVVLLYDTAPLPKGVAALSAAIQSCSVDSAWRTSCTT</sequence>
<reference evidence="1" key="1">
    <citation type="submission" date="2020-05" db="EMBL/GenBank/DDBJ databases">
        <authorList>
            <person name="Chiriac C."/>
            <person name="Salcher M."/>
            <person name="Ghai R."/>
            <person name="Kavagutti S V."/>
        </authorList>
    </citation>
    <scope>NUCLEOTIDE SEQUENCE</scope>
</reference>
<protein>
    <submittedName>
        <fullName evidence="1">Unannotated protein</fullName>
    </submittedName>
</protein>
<proteinExistence type="predicted"/>
<dbReference type="AlphaFoldDB" id="A0A6J5ZCP2"/>
<evidence type="ECO:0000313" key="1">
    <source>
        <dbReference type="EMBL" id="CAB4338190.1"/>
    </source>
</evidence>